<dbReference type="Proteomes" id="UP000720189">
    <property type="component" value="Unassembled WGS sequence"/>
</dbReference>
<dbReference type="OrthoDB" id="4975676at2759"/>
<dbReference type="GeneID" id="70223761"/>
<organism evidence="2 3">
    <name type="scientific">Fusarium redolens</name>
    <dbReference type="NCBI Taxonomy" id="48865"/>
    <lineage>
        <taxon>Eukaryota</taxon>
        <taxon>Fungi</taxon>
        <taxon>Dikarya</taxon>
        <taxon>Ascomycota</taxon>
        <taxon>Pezizomycotina</taxon>
        <taxon>Sordariomycetes</taxon>
        <taxon>Hypocreomycetidae</taxon>
        <taxon>Hypocreales</taxon>
        <taxon>Nectriaceae</taxon>
        <taxon>Fusarium</taxon>
        <taxon>Fusarium redolens species complex</taxon>
    </lineage>
</organism>
<dbReference type="AlphaFoldDB" id="A0A9P9GE47"/>
<keyword evidence="3" id="KW-1185">Reference proteome</keyword>
<protein>
    <submittedName>
        <fullName evidence="2">Uncharacterized protein</fullName>
    </submittedName>
</protein>
<evidence type="ECO:0000313" key="2">
    <source>
        <dbReference type="EMBL" id="KAH7237113.1"/>
    </source>
</evidence>
<feature type="compositionally biased region" description="Polar residues" evidence="1">
    <location>
        <begin position="137"/>
        <end position="149"/>
    </location>
</feature>
<comment type="caution">
    <text evidence="2">The sequence shown here is derived from an EMBL/GenBank/DDBJ whole genome shotgun (WGS) entry which is preliminary data.</text>
</comment>
<dbReference type="RefSeq" id="XP_046045243.1">
    <property type="nucleotide sequence ID" value="XM_046193807.1"/>
</dbReference>
<evidence type="ECO:0000256" key="1">
    <source>
        <dbReference type="SAM" id="MobiDB-lite"/>
    </source>
</evidence>
<proteinExistence type="predicted"/>
<reference evidence="2" key="1">
    <citation type="journal article" date="2021" name="Nat. Commun.">
        <title>Genetic determinants of endophytism in the Arabidopsis root mycobiome.</title>
        <authorList>
            <person name="Mesny F."/>
            <person name="Miyauchi S."/>
            <person name="Thiergart T."/>
            <person name="Pickel B."/>
            <person name="Atanasova L."/>
            <person name="Karlsson M."/>
            <person name="Huettel B."/>
            <person name="Barry K.W."/>
            <person name="Haridas S."/>
            <person name="Chen C."/>
            <person name="Bauer D."/>
            <person name="Andreopoulos W."/>
            <person name="Pangilinan J."/>
            <person name="LaButti K."/>
            <person name="Riley R."/>
            <person name="Lipzen A."/>
            <person name="Clum A."/>
            <person name="Drula E."/>
            <person name="Henrissat B."/>
            <person name="Kohler A."/>
            <person name="Grigoriev I.V."/>
            <person name="Martin F.M."/>
            <person name="Hacquard S."/>
        </authorList>
    </citation>
    <scope>NUCLEOTIDE SEQUENCE</scope>
    <source>
        <strain evidence="2">MPI-CAGE-AT-0023</strain>
    </source>
</reference>
<accession>A0A9P9GE47</accession>
<feature type="region of interest" description="Disordered" evidence="1">
    <location>
        <begin position="76"/>
        <end position="161"/>
    </location>
</feature>
<sequence length="198" mass="21837">MSDFRTRIPCKQVNSFSKLSNVLTAEYGDMHYKLKTEKNERGELFYVVGVSCHFARDVRELLITKGVLREGARPRGFSAINKPKPGGDSLPEVIDLTGDDSDGEALQAQSHEEPNAENIPGELTSGSRQRHPVLGQTPGSIAKSASNQRDTTERMHQSTTLQIPCHRRVEQRRNGAVGQGDCPTGRVPISMLLEDPQT</sequence>
<evidence type="ECO:0000313" key="3">
    <source>
        <dbReference type="Proteomes" id="UP000720189"/>
    </source>
</evidence>
<gene>
    <name evidence="2" type="ORF">BKA55DRAFT_579114</name>
</gene>
<name>A0A9P9GE47_FUSRE</name>
<dbReference type="EMBL" id="JAGMUX010000016">
    <property type="protein sequence ID" value="KAH7237113.1"/>
    <property type="molecule type" value="Genomic_DNA"/>
</dbReference>